<name>A0A0E9PKE2_ANGAN</name>
<sequence>MHLQKQFIHKRRYNNRWLPILLLLKRLK</sequence>
<protein>
    <submittedName>
        <fullName evidence="1">Uncharacterized protein</fullName>
    </submittedName>
</protein>
<accession>A0A0E9PKE2</accession>
<dbReference type="EMBL" id="GBXM01104017">
    <property type="protein sequence ID" value="JAH04560.1"/>
    <property type="molecule type" value="Transcribed_RNA"/>
</dbReference>
<proteinExistence type="predicted"/>
<dbReference type="AlphaFoldDB" id="A0A0E9PKE2"/>
<organism evidence="1">
    <name type="scientific">Anguilla anguilla</name>
    <name type="common">European freshwater eel</name>
    <name type="synonym">Muraena anguilla</name>
    <dbReference type="NCBI Taxonomy" id="7936"/>
    <lineage>
        <taxon>Eukaryota</taxon>
        <taxon>Metazoa</taxon>
        <taxon>Chordata</taxon>
        <taxon>Craniata</taxon>
        <taxon>Vertebrata</taxon>
        <taxon>Euteleostomi</taxon>
        <taxon>Actinopterygii</taxon>
        <taxon>Neopterygii</taxon>
        <taxon>Teleostei</taxon>
        <taxon>Anguilliformes</taxon>
        <taxon>Anguillidae</taxon>
        <taxon>Anguilla</taxon>
    </lineage>
</organism>
<evidence type="ECO:0000313" key="1">
    <source>
        <dbReference type="EMBL" id="JAH04560.1"/>
    </source>
</evidence>
<reference evidence="1" key="1">
    <citation type="submission" date="2014-11" db="EMBL/GenBank/DDBJ databases">
        <authorList>
            <person name="Amaro Gonzalez C."/>
        </authorList>
    </citation>
    <scope>NUCLEOTIDE SEQUENCE</scope>
</reference>
<reference evidence="1" key="2">
    <citation type="journal article" date="2015" name="Fish Shellfish Immunol.">
        <title>Early steps in the European eel (Anguilla anguilla)-Vibrio vulnificus interaction in the gills: Role of the RtxA13 toxin.</title>
        <authorList>
            <person name="Callol A."/>
            <person name="Pajuelo D."/>
            <person name="Ebbesson L."/>
            <person name="Teles M."/>
            <person name="MacKenzie S."/>
            <person name="Amaro C."/>
        </authorList>
    </citation>
    <scope>NUCLEOTIDE SEQUENCE</scope>
</reference>